<accession>A0ABX9SE36</accession>
<evidence type="ECO:0000313" key="2">
    <source>
        <dbReference type="EMBL" id="RKS51985.1"/>
    </source>
</evidence>
<feature type="domain" description="Helix-turn-helix" evidence="1">
    <location>
        <begin position="8"/>
        <end position="57"/>
    </location>
</feature>
<dbReference type="Gene3D" id="1.10.238.160">
    <property type="match status" value="1"/>
</dbReference>
<proteinExistence type="predicted"/>
<reference evidence="2" key="1">
    <citation type="submission" date="2018-10" db="EMBL/GenBank/DDBJ databases">
        <title>Genomic Encyclopedia of Archaeal and Bacterial Type Strains, Phase II (KMG-II): from individual species to whole genera.</title>
        <authorList>
            <person name="Goeker M."/>
        </authorList>
    </citation>
    <scope>NUCLEOTIDE SEQUENCE [LARGE SCALE GENOMIC DNA]</scope>
    <source>
        <strain evidence="2">DSM 2944</strain>
    </source>
</reference>
<gene>
    <name evidence="2" type="ORF">BDE18_1277</name>
</gene>
<comment type="caution">
    <text evidence="2">The sequence shown here is derived from an EMBL/GenBank/DDBJ whole genome shotgun (WGS) entry which is preliminary data.</text>
</comment>
<dbReference type="EMBL" id="RBLI01000001">
    <property type="protein sequence ID" value="RKS51985.1"/>
    <property type="molecule type" value="Genomic_DNA"/>
</dbReference>
<dbReference type="InterPro" id="IPR009061">
    <property type="entry name" value="DNA-bd_dom_put_sf"/>
</dbReference>
<protein>
    <submittedName>
        <fullName evidence="2">AlpA family transcriptional regulator</fullName>
    </submittedName>
</protein>
<dbReference type="Proteomes" id="UP000273626">
    <property type="component" value="Unassembled WGS sequence"/>
</dbReference>
<name>A0ABX9SE36_PARPN</name>
<dbReference type="SUPFAM" id="SSF46955">
    <property type="entry name" value="Putative DNA-binding domain"/>
    <property type="match status" value="1"/>
</dbReference>
<keyword evidence="3" id="KW-1185">Reference proteome</keyword>
<dbReference type="InterPro" id="IPR041657">
    <property type="entry name" value="HTH_17"/>
</dbReference>
<organism evidence="2 3">
    <name type="scientific">Paracoccus pantotrophus</name>
    <name type="common">Thiosphaera pantotropha</name>
    <dbReference type="NCBI Taxonomy" id="82367"/>
    <lineage>
        <taxon>Bacteria</taxon>
        <taxon>Pseudomonadati</taxon>
        <taxon>Pseudomonadota</taxon>
        <taxon>Alphaproteobacteria</taxon>
        <taxon>Rhodobacterales</taxon>
        <taxon>Paracoccaceae</taxon>
        <taxon>Paracoccus</taxon>
    </lineage>
</organism>
<evidence type="ECO:0000259" key="1">
    <source>
        <dbReference type="Pfam" id="PF12728"/>
    </source>
</evidence>
<sequence length="61" mass="6846">MLERHIGTAELCKRIGVGRVTIYRWLKDEAMKFPKPAAVGGKHFWPESVIADYFAQARGAA</sequence>
<evidence type="ECO:0000313" key="3">
    <source>
        <dbReference type="Proteomes" id="UP000273626"/>
    </source>
</evidence>
<dbReference type="Pfam" id="PF12728">
    <property type="entry name" value="HTH_17"/>
    <property type="match status" value="1"/>
</dbReference>